<dbReference type="FunFam" id="3.40.50.12780:FF:000025">
    <property type="entry name" value="luciferin 4-monooxygenase"/>
    <property type="match status" value="1"/>
</dbReference>
<dbReference type="AlphaFoldDB" id="A0A3B0JQB0"/>
<dbReference type="GO" id="GO:0005777">
    <property type="term" value="C:peroxisome"/>
    <property type="evidence" value="ECO:0007669"/>
    <property type="project" value="UniProtKB-SubCell"/>
</dbReference>
<dbReference type="STRING" id="7266.A0A3B0JQB0"/>
<organism evidence="6 7">
    <name type="scientific">Drosophila guanche</name>
    <name type="common">Fruit fly</name>
    <dbReference type="NCBI Taxonomy" id="7266"/>
    <lineage>
        <taxon>Eukaryota</taxon>
        <taxon>Metazoa</taxon>
        <taxon>Ecdysozoa</taxon>
        <taxon>Arthropoda</taxon>
        <taxon>Hexapoda</taxon>
        <taxon>Insecta</taxon>
        <taxon>Pterygota</taxon>
        <taxon>Neoptera</taxon>
        <taxon>Endopterygota</taxon>
        <taxon>Diptera</taxon>
        <taxon>Brachycera</taxon>
        <taxon>Muscomorpha</taxon>
        <taxon>Ephydroidea</taxon>
        <taxon>Drosophilidae</taxon>
        <taxon>Drosophila</taxon>
        <taxon>Sophophora</taxon>
    </lineage>
</organism>
<proteinExistence type="inferred from homology"/>
<name>A0A3B0JQB0_DROGU</name>
<protein>
    <submittedName>
        <fullName evidence="6">Blast:Luciferin 4-monooxygenase</fullName>
    </submittedName>
</protein>
<dbReference type="InterPro" id="IPR042099">
    <property type="entry name" value="ANL_N_sf"/>
</dbReference>
<dbReference type="SUPFAM" id="SSF56801">
    <property type="entry name" value="Acetyl-CoA synthetase-like"/>
    <property type="match status" value="1"/>
</dbReference>
<evidence type="ECO:0000313" key="6">
    <source>
        <dbReference type="EMBL" id="SPP83103.1"/>
    </source>
</evidence>
<feature type="domain" description="AMP-dependent synthetase/ligase" evidence="4">
    <location>
        <begin position="36"/>
        <end position="390"/>
    </location>
</feature>
<dbReference type="Pfam" id="PF13193">
    <property type="entry name" value="AMP-binding_C"/>
    <property type="match status" value="1"/>
</dbReference>
<dbReference type="Gene3D" id="3.30.300.30">
    <property type="match status" value="1"/>
</dbReference>
<dbReference type="InterPro" id="IPR000873">
    <property type="entry name" value="AMP-dep_synth/lig_dom"/>
</dbReference>
<keyword evidence="7" id="KW-1185">Reference proteome</keyword>
<accession>A0A3B0JQB0</accession>
<dbReference type="GO" id="GO:0004467">
    <property type="term" value="F:long-chain fatty acid-CoA ligase activity"/>
    <property type="evidence" value="ECO:0007669"/>
    <property type="project" value="TreeGrafter"/>
</dbReference>
<keyword evidence="6" id="KW-0503">Monooxygenase</keyword>
<reference evidence="7" key="1">
    <citation type="submission" date="2018-01" db="EMBL/GenBank/DDBJ databases">
        <authorList>
            <person name="Alioto T."/>
            <person name="Alioto T."/>
        </authorList>
    </citation>
    <scope>NUCLEOTIDE SEQUENCE [LARGE SCALE GENOMIC DNA]</scope>
</reference>
<dbReference type="Gene3D" id="3.40.50.12780">
    <property type="entry name" value="N-terminal domain of ligase-like"/>
    <property type="match status" value="1"/>
</dbReference>
<dbReference type="OrthoDB" id="10253869at2759"/>
<dbReference type="CDD" id="cd05911">
    <property type="entry name" value="Firefly_Luc_like"/>
    <property type="match status" value="1"/>
</dbReference>
<dbReference type="Proteomes" id="UP000268350">
    <property type="component" value="Unassembled WGS sequence"/>
</dbReference>
<gene>
    <name evidence="6" type="ORF">DGUA_6G017898</name>
</gene>
<evidence type="ECO:0000259" key="5">
    <source>
        <dbReference type="Pfam" id="PF13193"/>
    </source>
</evidence>
<dbReference type="FunFam" id="3.30.300.30:FF:000007">
    <property type="entry name" value="4-coumarate--CoA ligase 2"/>
    <property type="match status" value="1"/>
</dbReference>
<evidence type="ECO:0000313" key="7">
    <source>
        <dbReference type="Proteomes" id="UP000268350"/>
    </source>
</evidence>
<dbReference type="GO" id="GO:0046949">
    <property type="term" value="P:fatty-acyl-CoA biosynthetic process"/>
    <property type="evidence" value="ECO:0007669"/>
    <property type="project" value="TreeGrafter"/>
</dbReference>
<evidence type="ECO:0000256" key="2">
    <source>
        <dbReference type="ARBA" id="ARBA00006432"/>
    </source>
</evidence>
<dbReference type="GO" id="GO:0004497">
    <property type="term" value="F:monooxygenase activity"/>
    <property type="evidence" value="ECO:0007669"/>
    <property type="project" value="UniProtKB-KW"/>
</dbReference>
<comment type="similarity">
    <text evidence="2">Belongs to the ATP-dependent AMP-binding enzyme family.</text>
</comment>
<keyword evidence="6" id="KW-0560">Oxidoreductase</keyword>
<dbReference type="Pfam" id="PF00501">
    <property type="entry name" value="AMP-binding"/>
    <property type="match status" value="1"/>
</dbReference>
<keyword evidence="3" id="KW-0576">Peroxisome</keyword>
<evidence type="ECO:0000259" key="4">
    <source>
        <dbReference type="Pfam" id="PF00501"/>
    </source>
</evidence>
<comment type="subcellular location">
    <subcellularLocation>
        <location evidence="1">Peroxisome</location>
    </subcellularLocation>
</comment>
<dbReference type="InterPro" id="IPR025110">
    <property type="entry name" value="AMP-bd_C"/>
</dbReference>
<dbReference type="PANTHER" id="PTHR24096">
    <property type="entry name" value="LONG-CHAIN-FATTY-ACID--COA LIGASE"/>
    <property type="match status" value="1"/>
</dbReference>
<evidence type="ECO:0000256" key="3">
    <source>
        <dbReference type="ARBA" id="ARBA00023140"/>
    </source>
</evidence>
<evidence type="ECO:0000256" key="1">
    <source>
        <dbReference type="ARBA" id="ARBA00004275"/>
    </source>
</evidence>
<feature type="domain" description="AMP-binding enzyme C-terminal" evidence="5">
    <location>
        <begin position="441"/>
        <end position="518"/>
    </location>
</feature>
<dbReference type="InterPro" id="IPR045851">
    <property type="entry name" value="AMP-bd_C_sf"/>
</dbReference>
<sequence length="545" mass="60415">MATTGGYDSVTKTWSCEEQRPQFGEDLSMGELIFQEMKRHPKDVAQISDSEKTILLREELLMNAMRIASYLRNLGLEQSDVVGIIARNTTHISAVAYACFFNGIAPHSLNIAYLPEIIEKLYNITKPRIVFCDGDEYEKVREATAKLNVKIVTMRNHPTNSISIQDVLQTPVEKGFQPARLKLGNSQQMFILSSSGTTGTPKAITMSNSRKLLNGMNMLTTADVQYAASTLDWASGTAAAISAGVFSTKRIISERAFDPADTLRIIEEYKVTWLMQAPSHVAAIVGCPAIEVADLQSLRYFLYTGGRCTLETQLALRRRLGRDCLNFGYGFSELGCFCALNWKFDEKPTSVGRLTSGLKVKILDESGGPVGPNEVGEVCVNTGDHWPGYYGSPEATKQVYDEDNWMHSGDLGYMDDDGFLYIVDRKKDLLKYQSNKYYPHELEELIARMPAVADVCAFGIWTEANGDEAAAAVVKKPREQLTEQDVVEHVARHAKTEFLRLHAGALIVDQLQRSANGKTNRMATKQHFLQAKGQVSVQSSGCAES</sequence>
<dbReference type="PANTHER" id="PTHR24096:SF353">
    <property type="entry name" value="GH16244P-RELATED"/>
    <property type="match status" value="1"/>
</dbReference>
<dbReference type="EMBL" id="OUUW01000007">
    <property type="protein sequence ID" value="SPP83103.1"/>
    <property type="molecule type" value="Genomic_DNA"/>
</dbReference>
<dbReference type="OMA" id="HFIATME"/>